<evidence type="ECO:0008006" key="3">
    <source>
        <dbReference type="Google" id="ProtNLM"/>
    </source>
</evidence>
<gene>
    <name evidence="1" type="ORF">VroAM7_02610</name>
</gene>
<dbReference type="PROSITE" id="PS51257">
    <property type="entry name" value="PROKAR_LIPOPROTEIN"/>
    <property type="match status" value="1"/>
</dbReference>
<reference evidence="2" key="1">
    <citation type="submission" date="2019-07" db="EMBL/GenBank/DDBJ databases">
        <title>Complete Genome Sequences of Vibrion rotiferianus strain AM7.</title>
        <authorList>
            <person name="Miyazaki K."/>
            <person name="Wiseschart A."/>
            <person name="Pootanakit K."/>
            <person name="Ishimori K."/>
            <person name="Kitahara K."/>
        </authorList>
    </citation>
    <scope>NUCLEOTIDE SEQUENCE [LARGE SCALE GENOMIC DNA]</scope>
    <source>
        <strain evidence="2">AM7</strain>
    </source>
</reference>
<dbReference type="EMBL" id="AP019798">
    <property type="protein sequence ID" value="BBL87608.1"/>
    <property type="molecule type" value="Genomic_DNA"/>
</dbReference>
<evidence type="ECO:0000313" key="1">
    <source>
        <dbReference type="EMBL" id="BBL87608.1"/>
    </source>
</evidence>
<organism evidence="1 2">
    <name type="scientific">Vibrio rotiferianus</name>
    <dbReference type="NCBI Taxonomy" id="190895"/>
    <lineage>
        <taxon>Bacteria</taxon>
        <taxon>Pseudomonadati</taxon>
        <taxon>Pseudomonadota</taxon>
        <taxon>Gammaproteobacteria</taxon>
        <taxon>Vibrionales</taxon>
        <taxon>Vibrionaceae</taxon>
        <taxon>Vibrio</taxon>
    </lineage>
</organism>
<accession>A0A510I347</accession>
<protein>
    <recommendedName>
        <fullName evidence="3">Lipoprotein</fullName>
    </recommendedName>
</protein>
<sequence>MNKKKHLAFPFILAFISGCNSQTSPSQELDDAVLPPPSKYCKVTNVDSLVCDGGYSWWTEPLLDITDGKIALTGVGVEEGKSIQWITLFDTKKRTLYTYEYPRYYASDEHNTPSVIHHDGYWWSAVTGHSELGSSKGNIVTLYKFDQSLTIVDQVEFTLPNAASYSQLMVVDGLLVIGTRDRDRGWGLLSTKTGEWYRFGTHGLNYQLMNAQSPNVGSTSSYHPKHTYQAIGSRVLELDQEGRLNRLVEKNEVVSTSEAARLLSRVRDDKGTGCALYSELNADNSWSLFIASIGSDYIQNTQFLGTFWGMLGEKTNPDFNGKYILGGALVDCQTAIVASKQEEQYTLSLESLTEDSKVLYESERELYRPLVENGYVMFNEASFWNSYSDYSARQYILPLLK</sequence>
<dbReference type="AlphaFoldDB" id="A0A510I347"/>
<name>A0A510I347_9VIBR</name>
<dbReference type="Proteomes" id="UP000315115">
    <property type="component" value="Chromosome 1"/>
</dbReference>
<proteinExistence type="predicted"/>
<evidence type="ECO:0000313" key="2">
    <source>
        <dbReference type="Proteomes" id="UP000315115"/>
    </source>
</evidence>
<dbReference type="RefSeq" id="WP_143691815.1">
    <property type="nucleotide sequence ID" value="NZ_AP019798.1"/>
</dbReference>